<proteinExistence type="predicted"/>
<keyword evidence="2" id="KW-1185">Reference proteome</keyword>
<organism evidence="1 2">
    <name type="scientific">Dokdonella soli</name>
    <dbReference type="NCBI Taxonomy" id="529810"/>
    <lineage>
        <taxon>Bacteria</taxon>
        <taxon>Pseudomonadati</taxon>
        <taxon>Pseudomonadota</taxon>
        <taxon>Gammaproteobacteria</taxon>
        <taxon>Lysobacterales</taxon>
        <taxon>Rhodanobacteraceae</taxon>
        <taxon>Dokdonella</taxon>
    </lineage>
</organism>
<accession>A0ABP3U176</accession>
<gene>
    <name evidence="1" type="ORF">GCM10009105_29010</name>
</gene>
<dbReference type="Proteomes" id="UP001501523">
    <property type="component" value="Unassembled WGS sequence"/>
</dbReference>
<protein>
    <submittedName>
        <fullName evidence="1">Uncharacterized protein</fullName>
    </submittedName>
</protein>
<sequence>MRCGAGLLVRVFKPIGRFRRRVSRARNAESGVAKSNSLAERGVLPDCAPTAQALRGRDAELPALLSPVDRGRIEQLPDRETNRLMTIEDALHPQRQVGAI</sequence>
<reference evidence="2" key="1">
    <citation type="journal article" date="2019" name="Int. J. Syst. Evol. Microbiol.">
        <title>The Global Catalogue of Microorganisms (GCM) 10K type strain sequencing project: providing services to taxonomists for standard genome sequencing and annotation.</title>
        <authorList>
            <consortium name="The Broad Institute Genomics Platform"/>
            <consortium name="The Broad Institute Genome Sequencing Center for Infectious Disease"/>
            <person name="Wu L."/>
            <person name="Ma J."/>
        </authorList>
    </citation>
    <scope>NUCLEOTIDE SEQUENCE [LARGE SCALE GENOMIC DNA]</scope>
    <source>
        <strain evidence="2">JCM 15421</strain>
    </source>
</reference>
<evidence type="ECO:0000313" key="1">
    <source>
        <dbReference type="EMBL" id="GAA0720003.1"/>
    </source>
</evidence>
<dbReference type="EMBL" id="BAAAEU010000024">
    <property type="protein sequence ID" value="GAA0720003.1"/>
    <property type="molecule type" value="Genomic_DNA"/>
</dbReference>
<comment type="caution">
    <text evidence="1">The sequence shown here is derived from an EMBL/GenBank/DDBJ whole genome shotgun (WGS) entry which is preliminary data.</text>
</comment>
<evidence type="ECO:0000313" key="2">
    <source>
        <dbReference type="Proteomes" id="UP001501523"/>
    </source>
</evidence>
<name>A0ABP3U176_9GAMM</name>